<proteinExistence type="predicted"/>
<dbReference type="EMBL" id="LAZR01066184">
    <property type="protein sequence ID" value="KKK54075.1"/>
    <property type="molecule type" value="Genomic_DNA"/>
</dbReference>
<accession>A0A0F8WZW9</accession>
<comment type="caution">
    <text evidence="1">The sequence shown here is derived from an EMBL/GenBank/DDBJ whole genome shotgun (WGS) entry which is preliminary data.</text>
</comment>
<sequence length="115" mass="11982">MGETTITPTQMVAGTEIVVTAGIGTAINTANTMVIAYPKQGKLILYIDSNHANTAAVFTAGVGVSSGLGTQTWSVGDTVAEMMMFDSDRLVDSDGNLEITWAANSAGFLAAWYTI</sequence>
<organism evidence="1">
    <name type="scientific">marine sediment metagenome</name>
    <dbReference type="NCBI Taxonomy" id="412755"/>
    <lineage>
        <taxon>unclassified sequences</taxon>
        <taxon>metagenomes</taxon>
        <taxon>ecological metagenomes</taxon>
    </lineage>
</organism>
<name>A0A0F8WZW9_9ZZZZ</name>
<protein>
    <submittedName>
        <fullName evidence="1">Uncharacterized protein</fullName>
    </submittedName>
</protein>
<evidence type="ECO:0000313" key="1">
    <source>
        <dbReference type="EMBL" id="KKK54075.1"/>
    </source>
</evidence>
<reference evidence="1" key="1">
    <citation type="journal article" date="2015" name="Nature">
        <title>Complex archaea that bridge the gap between prokaryotes and eukaryotes.</title>
        <authorList>
            <person name="Spang A."/>
            <person name="Saw J.H."/>
            <person name="Jorgensen S.L."/>
            <person name="Zaremba-Niedzwiedzka K."/>
            <person name="Martijn J."/>
            <person name="Lind A.E."/>
            <person name="van Eijk R."/>
            <person name="Schleper C."/>
            <person name="Guy L."/>
            <person name="Ettema T.J."/>
        </authorList>
    </citation>
    <scope>NUCLEOTIDE SEQUENCE</scope>
</reference>
<dbReference type="AlphaFoldDB" id="A0A0F8WZW9"/>
<gene>
    <name evidence="1" type="ORF">LCGC14_3088380</name>
</gene>